<dbReference type="Pfam" id="PF05284">
    <property type="entry name" value="DUF736"/>
    <property type="match status" value="1"/>
</dbReference>
<dbReference type="AlphaFoldDB" id="A0A975HEJ2"/>
<proteinExistence type="predicted"/>
<gene>
    <name evidence="1" type="ORF">HRJ34_02770</name>
</gene>
<evidence type="ECO:0000313" key="1">
    <source>
        <dbReference type="EMBL" id="QTH22470.1"/>
    </source>
</evidence>
<dbReference type="Proteomes" id="UP000664914">
    <property type="component" value="Chromosome"/>
</dbReference>
<reference evidence="1" key="1">
    <citation type="submission" date="2020-07" db="EMBL/GenBank/DDBJ databases">
        <authorList>
            <person name="Camacho E."/>
        </authorList>
    </citation>
    <scope>NUCLEOTIDE SEQUENCE</scope>
    <source>
        <strain evidence="1">MPO218</strain>
    </source>
</reference>
<name>A0A975HEJ2_9SPHN</name>
<dbReference type="EMBL" id="CP059319">
    <property type="protein sequence ID" value="QTH22470.1"/>
    <property type="molecule type" value="Genomic_DNA"/>
</dbReference>
<organism evidence="1 2">
    <name type="scientific">Rhizorhabdus wittichii</name>
    <dbReference type="NCBI Taxonomy" id="160791"/>
    <lineage>
        <taxon>Bacteria</taxon>
        <taxon>Pseudomonadati</taxon>
        <taxon>Pseudomonadota</taxon>
        <taxon>Alphaproteobacteria</taxon>
        <taxon>Sphingomonadales</taxon>
        <taxon>Sphingomonadaceae</taxon>
        <taxon>Rhizorhabdus</taxon>
    </lineage>
</organism>
<dbReference type="RefSeq" id="WP_208633274.1">
    <property type="nucleotide sequence ID" value="NZ_CP059319.1"/>
</dbReference>
<protein>
    <submittedName>
        <fullName evidence="1">DUF736 domain-containing protein</fullName>
    </submittedName>
</protein>
<accession>A0A975HEJ2</accession>
<evidence type="ECO:0000313" key="2">
    <source>
        <dbReference type="Proteomes" id="UP000664914"/>
    </source>
</evidence>
<reference evidence="1" key="2">
    <citation type="submission" date="2021-04" db="EMBL/GenBank/DDBJ databases">
        <title>Isolation and genomic analysis of the ibuprofen-degrading bacterium Sphingomonas strain MPO218.</title>
        <authorList>
            <person name="Aulestia M."/>
            <person name="Flores A."/>
            <person name="Mangas E.L."/>
            <person name="Perez-Pulido A.J."/>
            <person name="Santero E."/>
            <person name="Camacho E.M."/>
        </authorList>
    </citation>
    <scope>NUCLEOTIDE SEQUENCE</scope>
    <source>
        <strain evidence="1">MPO218</strain>
    </source>
</reference>
<sequence length="102" mass="11509">MSISGHFTTTETGIAGEIRFFGAREQVALRRVEKTENEKSPDFRILAADDERIDYGAAWAKTSKDERSYISLKLDSPLFAGPTYPTLNETEATGEYELVWSR</sequence>
<dbReference type="InterPro" id="IPR007948">
    <property type="entry name" value="DUF736"/>
</dbReference>